<dbReference type="GO" id="GO:0005604">
    <property type="term" value="C:basement membrane"/>
    <property type="evidence" value="ECO:0007669"/>
    <property type="project" value="TreeGrafter"/>
</dbReference>
<evidence type="ECO:0000259" key="10">
    <source>
        <dbReference type="Pfam" id="PF13778"/>
    </source>
</evidence>
<evidence type="ECO:0000256" key="7">
    <source>
        <dbReference type="ARBA" id="ARBA00039956"/>
    </source>
</evidence>
<evidence type="ECO:0000256" key="9">
    <source>
        <dbReference type="SAM" id="MobiDB-lite"/>
    </source>
</evidence>
<dbReference type="AlphaFoldDB" id="A0A6A4RVW4"/>
<reference evidence="11 12" key="1">
    <citation type="submission" date="2019-06" db="EMBL/GenBank/DDBJ databases">
        <title>Draft genomes of female and male turbot (Scophthalmus maximus).</title>
        <authorList>
            <person name="Xu H."/>
            <person name="Xu X.-W."/>
            <person name="Shao C."/>
            <person name="Chen S."/>
        </authorList>
    </citation>
    <scope>NUCLEOTIDE SEQUENCE [LARGE SCALE GENOMIC DNA]</scope>
    <source>
        <strain evidence="11">Ysfricsl-2016a</strain>
        <tissue evidence="11">Blood</tissue>
    </source>
</reference>
<evidence type="ECO:0000256" key="8">
    <source>
        <dbReference type="SAM" id="Coils"/>
    </source>
</evidence>
<evidence type="ECO:0000313" key="12">
    <source>
        <dbReference type="Proteomes" id="UP000438429"/>
    </source>
</evidence>
<feature type="compositionally biased region" description="Basic and acidic residues" evidence="9">
    <location>
        <begin position="732"/>
        <end position="743"/>
    </location>
</feature>
<evidence type="ECO:0000256" key="5">
    <source>
        <dbReference type="ARBA" id="ARBA00038037"/>
    </source>
</evidence>
<evidence type="ECO:0000313" key="11">
    <source>
        <dbReference type="EMBL" id="KAF0026896.1"/>
    </source>
</evidence>
<dbReference type="GO" id="GO:0030198">
    <property type="term" value="P:extracellular matrix organization"/>
    <property type="evidence" value="ECO:0007669"/>
    <property type="project" value="TreeGrafter"/>
</dbReference>
<feature type="coiled-coil region" evidence="8">
    <location>
        <begin position="39"/>
        <end position="91"/>
    </location>
</feature>
<dbReference type="Proteomes" id="UP000438429">
    <property type="component" value="Unassembled WGS sequence"/>
</dbReference>
<feature type="region of interest" description="Disordered" evidence="9">
    <location>
        <begin position="419"/>
        <end position="441"/>
    </location>
</feature>
<dbReference type="GO" id="GO:0010811">
    <property type="term" value="P:positive regulation of cell-substrate adhesion"/>
    <property type="evidence" value="ECO:0007669"/>
    <property type="project" value="TreeGrafter"/>
</dbReference>
<gene>
    <name evidence="11" type="ORF">F2P81_021633</name>
</gene>
<keyword evidence="4" id="KW-0732">Signal</keyword>
<name>A0A6A4RVW4_SCOMX</name>
<evidence type="ECO:0000256" key="4">
    <source>
        <dbReference type="ARBA" id="ARBA00022729"/>
    </source>
</evidence>
<feature type="compositionally biased region" description="Basic residues" evidence="9">
    <location>
        <begin position="834"/>
        <end position="843"/>
    </location>
</feature>
<feature type="domain" description="DUF4174" evidence="10">
    <location>
        <begin position="1027"/>
        <end position="1159"/>
    </location>
</feature>
<feature type="domain" description="DUF4174" evidence="10">
    <location>
        <begin position="870"/>
        <end position="1004"/>
    </location>
</feature>
<feature type="compositionally biased region" description="Low complexity" evidence="9">
    <location>
        <begin position="611"/>
        <end position="700"/>
    </location>
</feature>
<feature type="region of interest" description="Disordered" evidence="9">
    <location>
        <begin position="597"/>
        <end position="868"/>
    </location>
</feature>
<evidence type="ECO:0000256" key="1">
    <source>
        <dbReference type="ARBA" id="ARBA00004498"/>
    </source>
</evidence>
<keyword evidence="8" id="KW-0175">Coiled coil</keyword>
<organism evidence="11 12">
    <name type="scientific">Scophthalmus maximus</name>
    <name type="common">Turbot</name>
    <name type="synonym">Psetta maxima</name>
    <dbReference type="NCBI Taxonomy" id="52904"/>
    <lineage>
        <taxon>Eukaryota</taxon>
        <taxon>Metazoa</taxon>
        <taxon>Chordata</taxon>
        <taxon>Craniata</taxon>
        <taxon>Vertebrata</taxon>
        <taxon>Euteleostomi</taxon>
        <taxon>Actinopterygii</taxon>
        <taxon>Neopterygii</taxon>
        <taxon>Teleostei</taxon>
        <taxon>Neoteleostei</taxon>
        <taxon>Acanthomorphata</taxon>
        <taxon>Carangaria</taxon>
        <taxon>Pleuronectiformes</taxon>
        <taxon>Pleuronectoidei</taxon>
        <taxon>Scophthalmidae</taxon>
        <taxon>Scophthalmus</taxon>
    </lineage>
</organism>
<protein>
    <recommendedName>
        <fullName evidence="7">Coiled-coil domain-containing protein 80</fullName>
    </recommendedName>
</protein>
<comment type="subunit">
    <text evidence="6">Binds to various extracellular matrix proteins.</text>
</comment>
<dbReference type="PANTHER" id="PTHR46792">
    <property type="entry name" value="COILED-COIL DOMAIN-CONTAINING PROTEIN 80"/>
    <property type="match status" value="1"/>
</dbReference>
<comment type="caution">
    <text evidence="11">The sequence shown here is derived from an EMBL/GenBank/DDBJ whole genome shotgun (WGS) entry which is preliminary data.</text>
</comment>
<keyword evidence="3" id="KW-0272">Extracellular matrix</keyword>
<feature type="domain" description="DUF4174" evidence="10">
    <location>
        <begin position="450"/>
        <end position="578"/>
    </location>
</feature>
<evidence type="ECO:0000256" key="2">
    <source>
        <dbReference type="ARBA" id="ARBA00022525"/>
    </source>
</evidence>
<feature type="compositionally biased region" description="Basic residues" evidence="9">
    <location>
        <begin position="798"/>
        <end position="814"/>
    </location>
</feature>
<evidence type="ECO:0000256" key="3">
    <source>
        <dbReference type="ARBA" id="ARBA00022530"/>
    </source>
</evidence>
<comment type="subcellular location">
    <subcellularLocation>
        <location evidence="1">Secreted</location>
        <location evidence="1">Extracellular space</location>
        <location evidence="1">Extracellular matrix</location>
    </subcellularLocation>
</comment>
<feature type="compositionally biased region" description="Basic and acidic residues" evidence="9">
    <location>
        <begin position="713"/>
        <end position="723"/>
    </location>
</feature>
<dbReference type="PANTHER" id="PTHR46792:SF2">
    <property type="entry name" value="COILED-COIL DOMAIN-CONTAINING PROTEIN 80"/>
    <property type="match status" value="1"/>
</dbReference>
<proteinExistence type="inferred from homology"/>
<dbReference type="EMBL" id="VEVO01000019">
    <property type="protein sequence ID" value="KAF0026896.1"/>
    <property type="molecule type" value="Genomic_DNA"/>
</dbReference>
<dbReference type="Pfam" id="PF13778">
    <property type="entry name" value="DUF4174"/>
    <property type="match status" value="3"/>
</dbReference>
<accession>A0A6A4RVW4</accession>
<feature type="region of interest" description="Disordered" evidence="9">
    <location>
        <begin position="245"/>
        <end position="266"/>
    </location>
</feature>
<comment type="similarity">
    <text evidence="5">Belongs to the CCDC80 family.</text>
</comment>
<sequence length="1199" mass="136026">MRGRTDRFSTKNWTVSELRAKRTDKERESQHETLLQKLRAEQDAELQQERKNKQVLQEELDRVRASCQEDRQRCEADVLTERQRADDLQEELDKLQTPTRQKASNWKRILGTLLPPPPSKKPFNWIRGAISLRSLAEHPVLTADLVHVSSEVVTVQVPQESVGPDHQPTGHLELFVAVAAHEGNVILKPDCGMHCSNTEDRPTHCTMFPSHAGGKHQCSTFHIHVMLLARVYIEITAHMPGSVYQLEKEQPPGGGEGGSEVQSEDLTVDRDDGVWGRFPLVLPTEELDTESDCGRFSSRPYFIAHRATMRAFVLSFALMYVLTWTGDADTQTRLRRVQWHRRARLAHAPLGASDEERTVRRVRPGFGSAISVHSPGKVEDVQADEGVPVYSRTRTVQGRRAGGQGLVPRRGVAAQIGLPSKPDVQRDEGTPGARARVARMPNSAGSPNLLASFAGKNRVLVISAPHDSDGYYRLMMTLLKPDVYCELAERHVHQVVMFHQEGEMGGKVRRITTEGKVMEEPLDTALIPRLMSFLKLEKGKFGMVLLKKTLQVEERYPYPVRLEAMYEVIDQSPMRRLEKLRQKGFVQKCRGAGVEGQVEEGTLTGKKIPRKPTQTTTTTPTTTTTRPTTTTTTTTTTTRPTTTTPTPTTTTRATTTTKATPTTTTTTRRTPARRTTTTKRPTTTTTTTTQRPTRAHTTAPWLPAPRTTADPYYDNRRERERYPARTTPAGDNRTDKDNRDPHSRKPVPATPSKIKPTKRKNGGEKVLTNEYEDRYVPVKPTVGEPEETESITEVSPTKKVKGKNGKHDKKKKKNDKAVKKAERRGKAGKDGKIGGKKNGKKLVKYPETEDFPTKPTKRPTPPPKGSLASFLDYFENRRRLLLITSPGEENRMYVQQRDEYLESVCEMAIRKVSIITIFGSLTNSTMKIDHYQLENDKPMKGLRQEDLVNQDLITELRKEYSMTHDDFYMILTDTDMRVKQSYEVPIAMKAVFDYVDTFSSRIREMEQQKRDGVVCKKEDKPRSLENFLSRFRWRRRLFIISAPSDEEWAYQQQLYALNSQACNLGLRHIAILKLVGTELLDMGGVLDLYPINGSATVEREGLSASLVKDMRNYFQISPEYFSMLLVGKDGNVKSWYPSPMWSMANIYDLVDSMQLRRQEMAIQQSLGMRCPEDEYGGYGYHQHGYEHGYQDGYHQGYGY</sequence>
<feature type="compositionally biased region" description="Basic and acidic residues" evidence="9">
    <location>
        <begin position="815"/>
        <end position="833"/>
    </location>
</feature>
<evidence type="ECO:0000256" key="6">
    <source>
        <dbReference type="ARBA" id="ARBA00038549"/>
    </source>
</evidence>
<dbReference type="InterPro" id="IPR025232">
    <property type="entry name" value="DUF4174"/>
</dbReference>
<keyword evidence="2" id="KW-0964">Secreted</keyword>